<reference evidence="1" key="1">
    <citation type="submission" date="2022-11" db="EMBL/GenBank/DDBJ databases">
        <title>Genome Sequence of Boeremia exigua.</title>
        <authorList>
            <person name="Buettner E."/>
        </authorList>
    </citation>
    <scope>NUCLEOTIDE SEQUENCE</scope>
    <source>
        <strain evidence="1">CU02</strain>
    </source>
</reference>
<gene>
    <name evidence="1" type="ORF">OPT61_g10327</name>
</gene>
<name>A0ACC2HQ79_9PLEO</name>
<proteinExistence type="predicted"/>
<dbReference type="EMBL" id="JAPHNI010001612">
    <property type="protein sequence ID" value="KAJ8105192.1"/>
    <property type="molecule type" value="Genomic_DNA"/>
</dbReference>
<comment type="caution">
    <text evidence="1">The sequence shown here is derived from an EMBL/GenBank/DDBJ whole genome shotgun (WGS) entry which is preliminary data.</text>
</comment>
<evidence type="ECO:0000313" key="2">
    <source>
        <dbReference type="Proteomes" id="UP001153331"/>
    </source>
</evidence>
<evidence type="ECO:0000313" key="1">
    <source>
        <dbReference type="EMBL" id="KAJ8105192.1"/>
    </source>
</evidence>
<accession>A0ACC2HQ79</accession>
<keyword evidence="2" id="KW-1185">Reference proteome</keyword>
<organism evidence="1 2">
    <name type="scientific">Boeremia exigua</name>
    <dbReference type="NCBI Taxonomy" id="749465"/>
    <lineage>
        <taxon>Eukaryota</taxon>
        <taxon>Fungi</taxon>
        <taxon>Dikarya</taxon>
        <taxon>Ascomycota</taxon>
        <taxon>Pezizomycotina</taxon>
        <taxon>Dothideomycetes</taxon>
        <taxon>Pleosporomycetidae</taxon>
        <taxon>Pleosporales</taxon>
        <taxon>Pleosporineae</taxon>
        <taxon>Didymellaceae</taxon>
        <taxon>Boeremia</taxon>
    </lineage>
</organism>
<protein>
    <submittedName>
        <fullName evidence="1">Uncharacterized protein</fullName>
    </submittedName>
</protein>
<dbReference type="Proteomes" id="UP001153331">
    <property type="component" value="Unassembled WGS sequence"/>
</dbReference>
<sequence>MKLSQIVVGGLGAMTFFEATYAYPGMGSTVREIEQRVQDRQRRPGFRRVPSHSRRQATEVADPAEVEDPNEVEEPEDENEVEDPEDEAEDVPVLIGDIKDGGSTPVGQAIARIIQEQETGQSNEGYVIPGGINTKLCKADTCCVWAHVSAQLTKLFRGSSGRCNKNARAAIRLGFHDAGTWQEGLDFGGADGSIILSKDEISRPDNKGLQDIYVSPPPHSTIPH</sequence>